<dbReference type="EMBL" id="CYXO01000004">
    <property type="protein sequence ID" value="CUM85849.1"/>
    <property type="molecule type" value="Genomic_DNA"/>
</dbReference>
<dbReference type="Gene3D" id="1.10.530.10">
    <property type="match status" value="1"/>
</dbReference>
<sequence length="1478" mass="161274">MPDEIDRLEIAIETESNRANRSLSGMERRLNRIADSLEKVVALASGIGEIGEFDLSGFDKFTSAIDNAIKKKNDLDKKEIKVRTNRSDLKYTEKSLDSIYKKYSNAGLNLDVSGMDVSELEKGLKSSEATAARLKDRLNKKIAIEGTDHLGKTFESIIYDIQKATNEANVYKKAIDGLSVEQPSFTIERDGNVVSELNQEKLSIESLGENAEKVSDSIEDVSNEISNIDKGGNISKISSKFDYLKNKVGEIKSGLTKGGFGNYTKNFMEMLKLPETGTSTQGGKFNNIPPMKENGDYDTEAIQEYVDSFGKANAAANNFSDQIKALKKELEGLKGQGLGEGDEEYDAVAQKLAVVTERQKEYNRSMKEKAKSIIAKEEISKLQIAGTALKALIKNAGKLGLSFAKLSIRGLSKLPQIAKASANAFKVLGSVISKAKDKLGLLQKDSNKGMSWKKMIGSSILFSTVFGAISQIKEAIKAGSDNLVQYSSAYNKSISGMVTSLLYLKNAWAAAFAPIVNVVAPYISKFLDMLAGALNAVGQFMGSLTGKSKVVQAKKAWFDYGKSLESTGNSASKTGDKLKKAKKDAKDLTNYTLGIDELHVIQPSSDSTNQDSGSDKYTGPSPSEMFETSSIDKNVSDFAKKVKDAWKKADFTEIGSIVGTKLKNSLDGIDWNPIQETAKKIGKSFGTFINGFVEVDGLGESIGNTIGEAFNTGLDLANSFLDSTKWDEVGKFIGDGANGAVNTVDWPGIGHFIAQKWNAIFATIGEAARTFDWSNFGKSLSDSLNQFISDFNWSENGARLGDLVKGVLDTLIQFLENTNWQELGNGIADFIGSIDWSGILTRLAEGIGAALGGLAALLWGLIEDAWKTAVNWWKDTAFEDGHFTIEGLFKGIADALSNIGTWIIDHIFTPFITGFKEAFGIHSPSTIMEEQGGYIMAGLYNGVVAKLAKVLEFFGELKDQIVDKFSDVGEWFGDKFGAARKAVTDKFSDIGTWFGRRKADIQNAQSSVSTWFSTKYQSARGYVNSAFSNVGKWFGGRKSDIQNNMKSVSGWFKSTFQTAYKGVTDSFGKIGNFFKGIGKEIKKPIIGAMKAILNGVNWVYEKLGGGKNHFNVAQLDKYANGTNGVSHDTVGIVNDQAGSTYREMVQFPNGKTIIPKGRNVMLPMPKGTKVLPADQTASLMNMPHFKKGIGDFFGGAWAKFKDFTGNIADYISDPKKLVQMAIDKFTDFSSYLEPGLSMAKNAVRGTVGIATKFIKDKLKGFGGSGVNYKPSAGVEQWRATAKKALELTNQFTEANLNRLLMQMKSESGGNPNAINNWDINAKMGIPSKGLMQVIDPTFRAYAMKGFDKNIYDPMSNILAAIRYTLARYGSLERGWKGHGYANGGFPKVGEMFYARESGPELVGKIGNRSAVVNNQQIVDSVSNGVSRANDETNSLLRTIIEYQELLLKKETSVNMDGKRMDKQISKARRNTGFSFSPT</sequence>
<feature type="compositionally biased region" description="Polar residues" evidence="2">
    <location>
        <begin position="603"/>
        <end position="612"/>
    </location>
</feature>
<evidence type="ECO:0000313" key="4">
    <source>
        <dbReference type="EMBL" id="CUM85849.1"/>
    </source>
</evidence>
<dbReference type="Proteomes" id="UP000095597">
    <property type="component" value="Unassembled WGS sequence"/>
</dbReference>
<evidence type="ECO:0000256" key="2">
    <source>
        <dbReference type="SAM" id="MobiDB-lite"/>
    </source>
</evidence>
<dbReference type="SUPFAM" id="SSF53955">
    <property type="entry name" value="Lysozyme-like"/>
    <property type="match status" value="1"/>
</dbReference>
<dbReference type="RefSeq" id="WP_055213745.1">
    <property type="nucleotide sequence ID" value="NZ_CYXO01000004.1"/>
</dbReference>
<dbReference type="Pfam" id="PF01464">
    <property type="entry name" value="SLT"/>
    <property type="match status" value="1"/>
</dbReference>
<evidence type="ECO:0000256" key="1">
    <source>
        <dbReference type="SAM" id="Coils"/>
    </source>
</evidence>
<name>A0A173S7X9_9FIRM</name>
<keyword evidence="1" id="KW-0175">Coiled coil</keyword>
<feature type="region of interest" description="Disordered" evidence="2">
    <location>
        <begin position="603"/>
        <end position="628"/>
    </location>
</feature>
<reference evidence="4 5" key="1">
    <citation type="submission" date="2015-09" db="EMBL/GenBank/DDBJ databases">
        <authorList>
            <consortium name="Pathogen Informatics"/>
        </authorList>
    </citation>
    <scope>NUCLEOTIDE SEQUENCE [LARGE SCALE GENOMIC DNA]</scope>
    <source>
        <strain evidence="4 5">2789STDY5834961</strain>
    </source>
</reference>
<accession>A0A173S7X9</accession>
<organism evidence="4 5">
    <name type="scientific">Dorea longicatena</name>
    <dbReference type="NCBI Taxonomy" id="88431"/>
    <lineage>
        <taxon>Bacteria</taxon>
        <taxon>Bacillati</taxon>
        <taxon>Bacillota</taxon>
        <taxon>Clostridia</taxon>
        <taxon>Lachnospirales</taxon>
        <taxon>Lachnospiraceae</taxon>
        <taxon>Dorea</taxon>
    </lineage>
</organism>
<proteinExistence type="predicted"/>
<dbReference type="PANTHER" id="PTHR21525:SF9">
    <property type="entry name" value="CHANNEL_COLICIN DOMAIN-CONTAINING PROTEIN"/>
    <property type="match status" value="1"/>
</dbReference>
<feature type="domain" description="Transglycosylase SLT" evidence="3">
    <location>
        <begin position="1299"/>
        <end position="1376"/>
    </location>
</feature>
<dbReference type="CDD" id="cd13402">
    <property type="entry name" value="LT_TF-like"/>
    <property type="match status" value="1"/>
</dbReference>
<protein>
    <submittedName>
        <fullName evidence="4">Phage-related protein</fullName>
    </submittedName>
</protein>
<dbReference type="InterPro" id="IPR023346">
    <property type="entry name" value="Lysozyme-like_dom_sf"/>
</dbReference>
<dbReference type="OrthoDB" id="28713at2"/>
<dbReference type="PANTHER" id="PTHR21525">
    <property type="entry name" value="MOTILE SPERM PROTEIN"/>
    <property type="match status" value="1"/>
</dbReference>
<feature type="coiled-coil region" evidence="1">
    <location>
        <begin position="161"/>
        <end position="224"/>
    </location>
</feature>
<gene>
    <name evidence="4" type="primary">yqbO</name>
    <name evidence="4" type="ORF">ERS852573_00848</name>
</gene>
<dbReference type="InterPro" id="IPR008258">
    <property type="entry name" value="Transglycosylase_SLT_dom_1"/>
</dbReference>
<evidence type="ECO:0000259" key="3">
    <source>
        <dbReference type="Pfam" id="PF01464"/>
    </source>
</evidence>
<evidence type="ECO:0000313" key="5">
    <source>
        <dbReference type="Proteomes" id="UP000095597"/>
    </source>
</evidence>